<comment type="catalytic activity">
    <reaction evidence="7">
        <text>L-threonyl-[protein] + ATP = O-phospho-L-threonyl-[protein] + ADP + H(+)</text>
        <dbReference type="Rhea" id="RHEA:46608"/>
        <dbReference type="Rhea" id="RHEA-COMP:11060"/>
        <dbReference type="Rhea" id="RHEA-COMP:11605"/>
        <dbReference type="ChEBI" id="CHEBI:15378"/>
        <dbReference type="ChEBI" id="CHEBI:30013"/>
        <dbReference type="ChEBI" id="CHEBI:30616"/>
        <dbReference type="ChEBI" id="CHEBI:61977"/>
        <dbReference type="ChEBI" id="CHEBI:456216"/>
        <dbReference type="EC" id="2.7.11.1"/>
    </reaction>
</comment>
<dbReference type="PANTHER" id="PTHR24343:SF558">
    <property type="entry name" value="PROTEIN KINASE DOMAIN-CONTAINING PROTEIN"/>
    <property type="match status" value="1"/>
</dbReference>
<keyword evidence="6" id="KW-0067">ATP-binding</keyword>
<evidence type="ECO:0000256" key="4">
    <source>
        <dbReference type="ARBA" id="ARBA00022741"/>
    </source>
</evidence>
<organism evidence="11 12">
    <name type="scientific">Bodo saltans</name>
    <name type="common">Flagellated protozoan</name>
    <dbReference type="NCBI Taxonomy" id="75058"/>
    <lineage>
        <taxon>Eukaryota</taxon>
        <taxon>Discoba</taxon>
        <taxon>Euglenozoa</taxon>
        <taxon>Kinetoplastea</taxon>
        <taxon>Metakinetoplastina</taxon>
        <taxon>Eubodonida</taxon>
        <taxon>Bodonidae</taxon>
        <taxon>Bodo</taxon>
    </lineage>
</organism>
<evidence type="ECO:0000256" key="8">
    <source>
        <dbReference type="ARBA" id="ARBA00048679"/>
    </source>
</evidence>
<keyword evidence="2" id="KW-0723">Serine/threonine-protein kinase</keyword>
<evidence type="ECO:0000256" key="1">
    <source>
        <dbReference type="ARBA" id="ARBA00012513"/>
    </source>
</evidence>
<keyword evidence="5 11" id="KW-0418">Kinase</keyword>
<dbReference type="InterPro" id="IPR011009">
    <property type="entry name" value="Kinase-like_dom_sf"/>
</dbReference>
<evidence type="ECO:0000259" key="10">
    <source>
        <dbReference type="PROSITE" id="PS50011"/>
    </source>
</evidence>
<evidence type="ECO:0000256" key="7">
    <source>
        <dbReference type="ARBA" id="ARBA00047899"/>
    </source>
</evidence>
<keyword evidence="4" id="KW-0547">Nucleotide-binding</keyword>
<evidence type="ECO:0000256" key="3">
    <source>
        <dbReference type="ARBA" id="ARBA00022679"/>
    </source>
</evidence>
<dbReference type="Pfam" id="PF00069">
    <property type="entry name" value="Pkinase"/>
    <property type="match status" value="1"/>
</dbReference>
<reference evidence="12" key="1">
    <citation type="submission" date="2015-09" db="EMBL/GenBank/DDBJ databases">
        <authorList>
            <consortium name="Pathogen Informatics"/>
        </authorList>
    </citation>
    <scope>NUCLEOTIDE SEQUENCE [LARGE SCALE GENOMIC DNA]</scope>
    <source>
        <strain evidence="12">Lake Konstanz</strain>
    </source>
</reference>
<proteinExistence type="predicted"/>
<dbReference type="SMART" id="SM00220">
    <property type="entry name" value="S_TKc"/>
    <property type="match status" value="1"/>
</dbReference>
<dbReference type="Gene3D" id="1.10.510.10">
    <property type="entry name" value="Transferase(Phosphotransferase) domain 1"/>
    <property type="match status" value="1"/>
</dbReference>
<dbReference type="PANTHER" id="PTHR24343">
    <property type="entry name" value="SERINE/THREONINE KINASE"/>
    <property type="match status" value="1"/>
</dbReference>
<dbReference type="PROSITE" id="PS50011">
    <property type="entry name" value="PROTEIN_KINASE_DOM"/>
    <property type="match status" value="1"/>
</dbReference>
<dbReference type="SUPFAM" id="SSF56112">
    <property type="entry name" value="Protein kinase-like (PK-like)"/>
    <property type="match status" value="1"/>
</dbReference>
<dbReference type="AlphaFoldDB" id="A0A0S4IQF8"/>
<dbReference type="OMA" id="HNEDAQM"/>
<feature type="region of interest" description="Disordered" evidence="9">
    <location>
        <begin position="152"/>
        <end position="174"/>
    </location>
</feature>
<protein>
    <recommendedName>
        <fullName evidence="1">non-specific serine/threonine protein kinase</fullName>
        <ecNumber evidence="1">2.7.11.1</ecNumber>
    </recommendedName>
</protein>
<name>A0A0S4IQF8_BODSA</name>
<keyword evidence="12" id="KW-1185">Reference proteome</keyword>
<evidence type="ECO:0000256" key="2">
    <source>
        <dbReference type="ARBA" id="ARBA00022527"/>
    </source>
</evidence>
<feature type="domain" description="Protein kinase" evidence="10">
    <location>
        <begin position="3"/>
        <end position="372"/>
    </location>
</feature>
<dbReference type="InterPro" id="IPR000719">
    <property type="entry name" value="Prot_kinase_dom"/>
</dbReference>
<comment type="catalytic activity">
    <reaction evidence="8">
        <text>L-seryl-[protein] + ATP = O-phospho-L-seryl-[protein] + ADP + H(+)</text>
        <dbReference type="Rhea" id="RHEA:17989"/>
        <dbReference type="Rhea" id="RHEA-COMP:9863"/>
        <dbReference type="Rhea" id="RHEA-COMP:11604"/>
        <dbReference type="ChEBI" id="CHEBI:15378"/>
        <dbReference type="ChEBI" id="CHEBI:29999"/>
        <dbReference type="ChEBI" id="CHEBI:30616"/>
        <dbReference type="ChEBI" id="CHEBI:83421"/>
        <dbReference type="ChEBI" id="CHEBI:456216"/>
        <dbReference type="EC" id="2.7.11.1"/>
    </reaction>
</comment>
<evidence type="ECO:0000313" key="12">
    <source>
        <dbReference type="Proteomes" id="UP000051952"/>
    </source>
</evidence>
<dbReference type="VEuPathDB" id="TriTrypDB:BSAL_60290"/>
<accession>A0A0S4IQF8</accession>
<feature type="compositionally biased region" description="Polar residues" evidence="9">
    <location>
        <begin position="152"/>
        <end position="167"/>
    </location>
</feature>
<keyword evidence="3" id="KW-0808">Transferase</keyword>
<gene>
    <name evidence="11" type="ORF">BSAL_60290</name>
</gene>
<dbReference type="EC" id="2.7.11.1" evidence="1"/>
<evidence type="ECO:0000256" key="5">
    <source>
        <dbReference type="ARBA" id="ARBA00022777"/>
    </source>
</evidence>
<dbReference type="GO" id="GO:0004674">
    <property type="term" value="F:protein serine/threonine kinase activity"/>
    <property type="evidence" value="ECO:0007669"/>
    <property type="project" value="UniProtKB-KW"/>
</dbReference>
<evidence type="ECO:0000256" key="9">
    <source>
        <dbReference type="SAM" id="MobiDB-lite"/>
    </source>
</evidence>
<dbReference type="GO" id="GO:0005524">
    <property type="term" value="F:ATP binding"/>
    <property type="evidence" value="ECO:0007669"/>
    <property type="project" value="UniProtKB-KW"/>
</dbReference>
<sequence length="390" mass="43218">MSHDTRVASGSATIGNIQLLTKLQSQQPQDQVSKAHDVYIARLRDSSTRDDPMDSVSERSLPSSSAATGAVTFVVARIFPLESLFLDERLRLKLERHQLVLRAANHRHILRSWPAVYTPTDLVTVEEFCEFGEVFEVVEKHNEDAQMRELEQANQTDVLSSSTSANRTADAPDRFSPDGLPTAVVLRLFDELMQAVAHCHDVLGICHRDIKLEHLLLDRSMSLKLTSFGMAAALPDRQHLSTSLQSKSSSALAIGNSSSDDRLLHVACGSRHYVAPEILAGLAYDGAAADVFSCGIVLYALVTGGFPLEDDANVENSTINNGANNEITASTLPKLASFQRIRDEAVRDLLRGMLNPDPSLRWTVTQIQQLWSRLRRARRTDASQQNQFRY</sequence>
<dbReference type="Proteomes" id="UP000051952">
    <property type="component" value="Unassembled WGS sequence"/>
</dbReference>
<dbReference type="EMBL" id="CYKH01000267">
    <property type="protein sequence ID" value="CUF21853.1"/>
    <property type="molecule type" value="Genomic_DNA"/>
</dbReference>
<dbReference type="OrthoDB" id="289250at2759"/>
<evidence type="ECO:0000313" key="11">
    <source>
        <dbReference type="EMBL" id="CUF21853.1"/>
    </source>
</evidence>
<evidence type="ECO:0000256" key="6">
    <source>
        <dbReference type="ARBA" id="ARBA00022840"/>
    </source>
</evidence>